<feature type="transmembrane region" description="Helical" evidence="1">
    <location>
        <begin position="14"/>
        <end position="36"/>
    </location>
</feature>
<dbReference type="PANTHER" id="PTHR34219:SF3">
    <property type="entry name" value="BLL7967 PROTEIN"/>
    <property type="match status" value="1"/>
</dbReference>
<dbReference type="OrthoDB" id="9806195at2"/>
<keyword evidence="1" id="KW-0812">Transmembrane</keyword>
<keyword evidence="1" id="KW-1133">Transmembrane helix</keyword>
<reference evidence="2 3" key="1">
    <citation type="journal article" date="2013" name="Int. J. Syst. Evol. Microbiol.">
        <title>Marinicauda pacifica gen. nov., sp. nov., a prosthecate alphaproteobacterium of the family Hyphomonadaceae isolated from deep seawater.</title>
        <authorList>
            <person name="Zhang X.Y."/>
            <person name="Li G.W."/>
            <person name="Wang C.S."/>
            <person name="Zhang Y.J."/>
            <person name="Xu X.W."/>
            <person name="Li H."/>
            <person name="Liu A."/>
            <person name="Liu C."/>
            <person name="Xie B.B."/>
            <person name="Qin Q.L."/>
            <person name="Xu Z."/>
            <person name="Chen X.L."/>
            <person name="Zhou B.C."/>
            <person name="Zhang Y.Z."/>
        </authorList>
    </citation>
    <scope>NUCLEOTIDE SEQUENCE [LARGE SCALE GENOMIC DNA]</scope>
    <source>
        <strain evidence="2 3">P-1 km-3</strain>
    </source>
</reference>
<name>A0A4S2HBM7_9PROT</name>
<evidence type="ECO:0000256" key="1">
    <source>
        <dbReference type="SAM" id="Phobius"/>
    </source>
</evidence>
<keyword evidence="1" id="KW-0472">Membrane</keyword>
<accession>A0A4S2HBM7</accession>
<keyword evidence="3" id="KW-1185">Reference proteome</keyword>
<dbReference type="InterPro" id="IPR005625">
    <property type="entry name" value="PepSY-ass_TM"/>
</dbReference>
<dbReference type="PANTHER" id="PTHR34219">
    <property type="entry name" value="IRON-REGULATED INNER MEMBRANE PROTEIN-RELATED"/>
    <property type="match status" value="1"/>
</dbReference>
<feature type="transmembrane region" description="Helical" evidence="1">
    <location>
        <begin position="203"/>
        <end position="224"/>
    </location>
</feature>
<dbReference type="EMBL" id="SRXV01000002">
    <property type="protein sequence ID" value="TGY93061.1"/>
    <property type="molecule type" value="Genomic_DNA"/>
</dbReference>
<proteinExistence type="predicted"/>
<dbReference type="Proteomes" id="UP000305451">
    <property type="component" value="Unassembled WGS sequence"/>
</dbReference>
<evidence type="ECO:0000313" key="3">
    <source>
        <dbReference type="Proteomes" id="UP000305451"/>
    </source>
</evidence>
<gene>
    <name evidence="2" type="ORF">E5162_08340</name>
</gene>
<sequence>MIAVTRWAVRIHKWLALIVGLQILLWVLGGFVMSLLPIEAVRSEHTIPAARTEPLALDMLLAPGAAARQAAVSTVRGAVLGYWNERPVYRFQTPRGVVMVDAQSGARLSPLDEAAARQTAQANYAGVAPVKSLTYFETPTWEYRRSGPAWRAEFDDGEGTRLYISPESGEVTARRNDRWRVFDFFWMLHVMDYRERENFNHPLLISMAGLALATVLAGLVLLVIRVRRSILVQRSKGRAA</sequence>
<organism evidence="2 3">
    <name type="scientific">Marinicauda pacifica</name>
    <dbReference type="NCBI Taxonomy" id="1133559"/>
    <lineage>
        <taxon>Bacteria</taxon>
        <taxon>Pseudomonadati</taxon>
        <taxon>Pseudomonadota</taxon>
        <taxon>Alphaproteobacteria</taxon>
        <taxon>Maricaulales</taxon>
        <taxon>Maricaulaceae</taxon>
        <taxon>Marinicauda</taxon>
    </lineage>
</organism>
<comment type="caution">
    <text evidence="2">The sequence shown here is derived from an EMBL/GenBank/DDBJ whole genome shotgun (WGS) entry which is preliminary data.</text>
</comment>
<protein>
    <submittedName>
        <fullName evidence="2">PepSY domain-containing protein</fullName>
    </submittedName>
</protein>
<evidence type="ECO:0000313" key="2">
    <source>
        <dbReference type="EMBL" id="TGY93061.1"/>
    </source>
</evidence>
<dbReference type="AlphaFoldDB" id="A0A4S2HBM7"/>
<dbReference type="Pfam" id="PF03929">
    <property type="entry name" value="PepSY_TM"/>
    <property type="match status" value="1"/>
</dbReference>
<dbReference type="RefSeq" id="WP_135944778.1">
    <property type="nucleotide sequence ID" value="NZ_BMEI01000002.1"/>
</dbReference>